<keyword evidence="2 4" id="KW-0472">Membrane</keyword>
<comment type="caution">
    <text evidence="7">The sequence shown here is derived from an EMBL/GenBank/DDBJ whole genome shotgun (WGS) entry which is preliminary data.</text>
</comment>
<protein>
    <recommendedName>
        <fullName evidence="6">OmpA-like domain-containing protein</fullName>
    </recommendedName>
</protein>
<dbReference type="InterPro" id="IPR050330">
    <property type="entry name" value="Bact_OuterMem_StrucFunc"/>
</dbReference>
<gene>
    <name evidence="7" type="ORF">DBZ36_10185</name>
</gene>
<accession>A0A420EDK0</accession>
<dbReference type="InterPro" id="IPR006664">
    <property type="entry name" value="OMP_bac"/>
</dbReference>
<evidence type="ECO:0000256" key="1">
    <source>
        <dbReference type="ARBA" id="ARBA00004442"/>
    </source>
</evidence>
<dbReference type="EMBL" id="RAQO01000005">
    <property type="protein sequence ID" value="RKF18755.1"/>
    <property type="molecule type" value="Genomic_DNA"/>
</dbReference>
<sequence length="386" mass="42707">MIAKLRLTVNIIRRFIAKHLLSKENNMLNGLNKLGLVLTALLLSQSPAFAEKGQDHPVISRMPGATIDHYAQLDYEEMQLILSKPYKKNGQWIADKTKPVAGKLTYIHYELPNKYSALQTFRNYQKLAKREGMQTLYSCDRPCPNTNLSNLDDLIQNNNDFYINGNKQNQYMVAKKGNLYFFVFVNDMNGTNVFQFIIEEDSLDDGLLSSMASSIVMDGKIDLYGLYFDSGKSTLKSNSKAQLSELAELLSDYPDLKLDIVGHTDSVGSGDQNKKLSNARAAAVLQALVNDYGIESSRLDSLGRGEARPIASNDNAEGRAKNRRVELVALNPEVIGSAPQANDSSNKTSATSSSSEKQEKSESELDVILDNAEKVSKIGSALKSLF</sequence>
<feature type="domain" description="OmpA-like" evidence="6">
    <location>
        <begin position="216"/>
        <end position="333"/>
    </location>
</feature>
<dbReference type="PANTHER" id="PTHR30329">
    <property type="entry name" value="STATOR ELEMENT OF FLAGELLAR MOTOR COMPLEX"/>
    <property type="match status" value="1"/>
</dbReference>
<evidence type="ECO:0000313" key="8">
    <source>
        <dbReference type="Proteomes" id="UP000286482"/>
    </source>
</evidence>
<dbReference type="InterPro" id="IPR006665">
    <property type="entry name" value="OmpA-like"/>
</dbReference>
<dbReference type="Pfam" id="PF00691">
    <property type="entry name" value="OmpA"/>
    <property type="match status" value="1"/>
</dbReference>
<dbReference type="SUPFAM" id="SSF103088">
    <property type="entry name" value="OmpA-like"/>
    <property type="match status" value="1"/>
</dbReference>
<comment type="subcellular location">
    <subcellularLocation>
        <location evidence="1">Cell outer membrane</location>
    </subcellularLocation>
</comment>
<feature type="region of interest" description="Disordered" evidence="5">
    <location>
        <begin position="333"/>
        <end position="366"/>
    </location>
</feature>
<dbReference type="InterPro" id="IPR036737">
    <property type="entry name" value="OmpA-like_sf"/>
</dbReference>
<dbReference type="GO" id="GO:0009279">
    <property type="term" value="C:cell outer membrane"/>
    <property type="evidence" value="ECO:0007669"/>
    <property type="project" value="UniProtKB-SubCell"/>
</dbReference>
<proteinExistence type="predicted"/>
<organism evidence="7 8">
    <name type="scientific">Alginatibacterium sediminis</name>
    <dbReference type="NCBI Taxonomy" id="2164068"/>
    <lineage>
        <taxon>Bacteria</taxon>
        <taxon>Pseudomonadati</taxon>
        <taxon>Pseudomonadota</taxon>
        <taxon>Gammaproteobacteria</taxon>
        <taxon>Alteromonadales</taxon>
        <taxon>Alteromonadaceae</taxon>
        <taxon>Alginatibacterium</taxon>
    </lineage>
</organism>
<dbReference type="CDD" id="cd07185">
    <property type="entry name" value="OmpA_C-like"/>
    <property type="match status" value="1"/>
</dbReference>
<evidence type="ECO:0000313" key="7">
    <source>
        <dbReference type="EMBL" id="RKF18755.1"/>
    </source>
</evidence>
<evidence type="ECO:0000256" key="4">
    <source>
        <dbReference type="PROSITE-ProRule" id="PRU00473"/>
    </source>
</evidence>
<keyword evidence="8" id="KW-1185">Reference proteome</keyword>
<evidence type="ECO:0000259" key="6">
    <source>
        <dbReference type="PROSITE" id="PS51123"/>
    </source>
</evidence>
<dbReference type="PROSITE" id="PS51123">
    <property type="entry name" value="OMPA_2"/>
    <property type="match status" value="1"/>
</dbReference>
<evidence type="ECO:0000256" key="3">
    <source>
        <dbReference type="ARBA" id="ARBA00023237"/>
    </source>
</evidence>
<dbReference type="PRINTS" id="PR01021">
    <property type="entry name" value="OMPADOMAIN"/>
</dbReference>
<dbReference type="Proteomes" id="UP000286482">
    <property type="component" value="Unassembled WGS sequence"/>
</dbReference>
<name>A0A420EDK0_9ALTE</name>
<dbReference type="AlphaFoldDB" id="A0A420EDK0"/>
<evidence type="ECO:0000256" key="5">
    <source>
        <dbReference type="SAM" id="MobiDB-lite"/>
    </source>
</evidence>
<evidence type="ECO:0000256" key="2">
    <source>
        <dbReference type="ARBA" id="ARBA00023136"/>
    </source>
</evidence>
<feature type="compositionally biased region" description="Low complexity" evidence="5">
    <location>
        <begin position="344"/>
        <end position="355"/>
    </location>
</feature>
<reference evidence="7 8" key="1">
    <citation type="submission" date="2018-09" db="EMBL/GenBank/DDBJ databases">
        <authorList>
            <person name="Wang Z."/>
        </authorList>
    </citation>
    <scope>NUCLEOTIDE SEQUENCE [LARGE SCALE GENOMIC DNA]</scope>
    <source>
        <strain evidence="7 8">ALS 81</strain>
    </source>
</reference>
<dbReference type="PANTHER" id="PTHR30329:SF21">
    <property type="entry name" value="LIPOPROTEIN YIAD-RELATED"/>
    <property type="match status" value="1"/>
</dbReference>
<dbReference type="Gene3D" id="3.30.1330.60">
    <property type="entry name" value="OmpA-like domain"/>
    <property type="match status" value="1"/>
</dbReference>
<keyword evidence="3" id="KW-0998">Cell outer membrane</keyword>